<dbReference type="InterPro" id="IPR036412">
    <property type="entry name" value="HAD-like_sf"/>
</dbReference>
<evidence type="ECO:0000256" key="2">
    <source>
        <dbReference type="ARBA" id="ARBA00022801"/>
    </source>
</evidence>
<organism evidence="4 5">
    <name type="scientific">Lysobacter enzymogenes</name>
    <dbReference type="NCBI Taxonomy" id="69"/>
    <lineage>
        <taxon>Bacteria</taxon>
        <taxon>Pseudomonadati</taxon>
        <taxon>Pseudomonadota</taxon>
        <taxon>Gammaproteobacteria</taxon>
        <taxon>Lysobacterales</taxon>
        <taxon>Lysobacteraceae</taxon>
        <taxon>Lysobacter</taxon>
    </lineage>
</organism>
<comment type="caution">
    <text evidence="4">The sequence shown here is derived from an EMBL/GenBank/DDBJ whole genome shotgun (WGS) entry which is preliminary data.</text>
</comment>
<dbReference type="GO" id="GO:0044281">
    <property type="term" value="P:small molecule metabolic process"/>
    <property type="evidence" value="ECO:0007669"/>
    <property type="project" value="UniProtKB-ARBA"/>
</dbReference>
<dbReference type="InterPro" id="IPR006439">
    <property type="entry name" value="HAD-SF_hydro_IA"/>
</dbReference>
<dbReference type="SFLD" id="SFLDG01129">
    <property type="entry name" value="C1.5:_HAD__Beta-PGM__Phosphata"/>
    <property type="match status" value="1"/>
</dbReference>
<evidence type="ECO:0000313" key="4">
    <source>
        <dbReference type="EMBL" id="ROU09313.1"/>
    </source>
</evidence>
<dbReference type="Gene3D" id="3.40.50.1000">
    <property type="entry name" value="HAD superfamily/HAD-like"/>
    <property type="match status" value="1"/>
</dbReference>
<dbReference type="RefSeq" id="WP_078997694.1">
    <property type="nucleotide sequence ID" value="NZ_CP067396.1"/>
</dbReference>
<proteinExistence type="predicted"/>
<comment type="cofactor">
    <cofactor evidence="1">
        <name>Mg(2+)</name>
        <dbReference type="ChEBI" id="CHEBI:18420"/>
    </cofactor>
</comment>
<dbReference type="EMBL" id="RCTY01000001">
    <property type="protein sequence ID" value="ROU09313.1"/>
    <property type="molecule type" value="Genomic_DNA"/>
</dbReference>
<dbReference type="SFLD" id="SFLDS00003">
    <property type="entry name" value="Haloacid_Dehalogenase"/>
    <property type="match status" value="1"/>
</dbReference>
<dbReference type="NCBIfam" id="TIGR01549">
    <property type="entry name" value="HAD-SF-IA-v1"/>
    <property type="match status" value="1"/>
</dbReference>
<accession>A0A1T3VHV7</accession>
<dbReference type="SUPFAM" id="SSF56784">
    <property type="entry name" value="HAD-like"/>
    <property type="match status" value="1"/>
</dbReference>
<name>A0A1T3VHV7_LYSEN</name>
<dbReference type="InterPro" id="IPR023214">
    <property type="entry name" value="HAD_sf"/>
</dbReference>
<dbReference type="Gene3D" id="1.10.150.520">
    <property type="match status" value="1"/>
</dbReference>
<protein>
    <submittedName>
        <fullName evidence="4">HAD family hydrolase</fullName>
    </submittedName>
</protein>
<sequence length="258" mass="28861">MTLRIHNNDKVLRAPQAIIFDTDNTLYAYDRPHSQALAAAERKAAKLLGVAADEVSGAFARAREDVKRQLGKTASSHSRLLYFQRGIEILGRKTQLVITLDLEQTYWRTFLSHCELFPGVREFLQALRSSGIGTAIITDLTSQIQFRKIIYFGLDDCFDYVVTSEEAGADKPQEAPFRLAIDKLGIDPARIWMIGDHPVNDIAGARPFGISTLLRVDRNHEGRDAGCDVEFDDFTELHQFFFSGKVDGVSQFAGAHAR</sequence>
<evidence type="ECO:0000256" key="3">
    <source>
        <dbReference type="ARBA" id="ARBA00022842"/>
    </source>
</evidence>
<dbReference type="Pfam" id="PF00702">
    <property type="entry name" value="Hydrolase"/>
    <property type="match status" value="1"/>
</dbReference>
<keyword evidence="3" id="KW-0460">Magnesium</keyword>
<dbReference type="Proteomes" id="UP000275910">
    <property type="component" value="Unassembled WGS sequence"/>
</dbReference>
<evidence type="ECO:0000313" key="5">
    <source>
        <dbReference type="Proteomes" id="UP000275910"/>
    </source>
</evidence>
<reference evidence="4 5" key="1">
    <citation type="submission" date="2018-10" db="EMBL/GenBank/DDBJ databases">
        <title>The genome of Lysobacter enzymogenes OH11.</title>
        <authorList>
            <person name="Liu F."/>
            <person name="Zhao Y."/>
            <person name="Qian G."/>
            <person name="Chen Y."/>
            <person name="Xu H."/>
        </authorList>
    </citation>
    <scope>NUCLEOTIDE SEQUENCE [LARGE SCALE GENOMIC DNA]</scope>
    <source>
        <strain evidence="4 5">OH11</strain>
    </source>
</reference>
<keyword evidence="2 4" id="KW-0378">Hydrolase</keyword>
<dbReference type="GO" id="GO:0016787">
    <property type="term" value="F:hydrolase activity"/>
    <property type="evidence" value="ECO:0007669"/>
    <property type="project" value="UniProtKB-KW"/>
</dbReference>
<dbReference type="InterPro" id="IPR051400">
    <property type="entry name" value="HAD-like_hydrolase"/>
</dbReference>
<dbReference type="PANTHER" id="PTHR46470">
    <property type="entry name" value="N-ACYLNEURAMINATE-9-PHOSPHATASE"/>
    <property type="match status" value="1"/>
</dbReference>
<dbReference type="PRINTS" id="PR00413">
    <property type="entry name" value="HADHALOGNASE"/>
</dbReference>
<dbReference type="AlphaFoldDB" id="A0A1T3VHV7"/>
<evidence type="ECO:0000256" key="1">
    <source>
        <dbReference type="ARBA" id="ARBA00001946"/>
    </source>
</evidence>
<gene>
    <name evidence="4" type="ORF">D9T17_00315</name>
</gene>